<accession>A0AA49GQF4</accession>
<evidence type="ECO:0000259" key="9">
    <source>
        <dbReference type="PROSITE" id="PS50113"/>
    </source>
</evidence>
<dbReference type="InterPro" id="IPR013656">
    <property type="entry name" value="PAS_4"/>
</dbReference>
<dbReference type="SUPFAM" id="SSF55874">
    <property type="entry name" value="ATPase domain of HSP90 chaperone/DNA topoisomerase II/histidine kinase"/>
    <property type="match status" value="1"/>
</dbReference>
<dbReference type="Pfam" id="PF08447">
    <property type="entry name" value="PAS_3"/>
    <property type="match status" value="1"/>
</dbReference>
<dbReference type="InterPro" id="IPR004358">
    <property type="entry name" value="Sig_transdc_His_kin-like_C"/>
</dbReference>
<dbReference type="InterPro" id="IPR000014">
    <property type="entry name" value="PAS"/>
</dbReference>
<dbReference type="Gene3D" id="3.30.450.20">
    <property type="entry name" value="PAS domain"/>
    <property type="match status" value="2"/>
</dbReference>
<evidence type="ECO:0000259" key="8">
    <source>
        <dbReference type="PROSITE" id="PS50112"/>
    </source>
</evidence>
<comment type="catalytic activity">
    <reaction evidence="1">
        <text>ATP + protein L-histidine = ADP + protein N-phospho-L-histidine.</text>
        <dbReference type="EC" id="2.7.13.3"/>
    </reaction>
</comment>
<evidence type="ECO:0000313" key="10">
    <source>
        <dbReference type="EMBL" id="WKN38076.1"/>
    </source>
</evidence>
<dbReference type="SUPFAM" id="SSF55785">
    <property type="entry name" value="PYP-like sensor domain (PAS domain)"/>
    <property type="match status" value="2"/>
</dbReference>
<evidence type="ECO:0000256" key="4">
    <source>
        <dbReference type="ARBA" id="ARBA00022679"/>
    </source>
</evidence>
<dbReference type="NCBIfam" id="TIGR00229">
    <property type="entry name" value="sensory_box"/>
    <property type="match status" value="2"/>
</dbReference>
<dbReference type="SUPFAM" id="SSF47384">
    <property type="entry name" value="Homodimeric domain of signal transducing histidine kinase"/>
    <property type="match status" value="1"/>
</dbReference>
<evidence type="ECO:0000256" key="5">
    <source>
        <dbReference type="ARBA" id="ARBA00022777"/>
    </source>
</evidence>
<evidence type="ECO:0000259" key="7">
    <source>
        <dbReference type="PROSITE" id="PS50109"/>
    </source>
</evidence>
<evidence type="ECO:0000256" key="6">
    <source>
        <dbReference type="SAM" id="MobiDB-lite"/>
    </source>
</evidence>
<dbReference type="Pfam" id="PF08448">
    <property type="entry name" value="PAS_4"/>
    <property type="match status" value="1"/>
</dbReference>
<dbReference type="CDD" id="cd00130">
    <property type="entry name" value="PAS"/>
    <property type="match status" value="1"/>
</dbReference>
<dbReference type="InterPro" id="IPR035965">
    <property type="entry name" value="PAS-like_dom_sf"/>
</dbReference>
<dbReference type="EMBL" id="CP120682">
    <property type="protein sequence ID" value="WKN38076.1"/>
    <property type="molecule type" value="Genomic_DNA"/>
</dbReference>
<dbReference type="InterPro" id="IPR052162">
    <property type="entry name" value="Sensor_kinase/Photoreceptor"/>
</dbReference>
<dbReference type="Pfam" id="PF02518">
    <property type="entry name" value="HATPase_c"/>
    <property type="match status" value="1"/>
</dbReference>
<evidence type="ECO:0000256" key="3">
    <source>
        <dbReference type="ARBA" id="ARBA00022553"/>
    </source>
</evidence>
<keyword evidence="5 10" id="KW-0418">Kinase</keyword>
<evidence type="ECO:0000256" key="1">
    <source>
        <dbReference type="ARBA" id="ARBA00000085"/>
    </source>
</evidence>
<dbReference type="InterPro" id="IPR036097">
    <property type="entry name" value="HisK_dim/P_sf"/>
</dbReference>
<keyword evidence="3" id="KW-0597">Phosphoprotein</keyword>
<dbReference type="SMART" id="SM00086">
    <property type="entry name" value="PAC"/>
    <property type="match status" value="2"/>
</dbReference>
<dbReference type="InterPro" id="IPR000700">
    <property type="entry name" value="PAS-assoc_C"/>
</dbReference>
<dbReference type="InterPro" id="IPR013655">
    <property type="entry name" value="PAS_fold_3"/>
</dbReference>
<dbReference type="SMART" id="SM00091">
    <property type="entry name" value="PAS"/>
    <property type="match status" value="2"/>
</dbReference>
<evidence type="ECO:0000256" key="2">
    <source>
        <dbReference type="ARBA" id="ARBA00012438"/>
    </source>
</evidence>
<dbReference type="GO" id="GO:0000155">
    <property type="term" value="F:phosphorelay sensor kinase activity"/>
    <property type="evidence" value="ECO:0007669"/>
    <property type="project" value="InterPro"/>
</dbReference>
<sequence>MFKPQEESSSLSDSPGSLSSSPSPVIVSLRNERSQSRDEGSKKIEFNLPRSSSVSLKASRKAVPRHSHLNQPQSDKFTLLKSVFEASEEAITVIDLQYNVVLLNETARLYAQDIGLKIEVGMNIVKALQKLPDSFKAIQQPWSAALKENTSETTSQHPDVYGATRHYHTCYRPLYDAHQQLIGAVQMVKDITEEKMAEAQQHLNSEIKAFQQLADHMPQLIWFTNAVGQTNFTNTRFEQYTGQAESKLSTDHWQQLIHPDDFSKSLKMWYHSLQTGNSCEYEYRLFRASDKSYRWHLVQVAPLKSDQGNSTYWIGMATDIHDRKLQTERITQTNQHLKHINQYLDDFVHATAHDLRAPVANLQLFTRTFEQLSPQDWNELIPKITKNINKLDSTLKGLVHLIDLQSQPVPKKQAILVSEVIQEAITQYDPLIQEALAKVSMLDPDQSSVYYVKPYLRSIANNLISNAVKYRDPQRPLQIKIMIQKLVNFCVLTFEDNGQGIDLQKYGTKLFQPFRRFTNNGEGLGIGLHMIRTIVEKNGGKVEVISQPNVGTAFKIYLKEYTI</sequence>
<proteinExistence type="predicted"/>
<dbReference type="Gene3D" id="1.10.287.130">
    <property type="match status" value="1"/>
</dbReference>
<feature type="region of interest" description="Disordered" evidence="6">
    <location>
        <begin position="1"/>
        <end position="44"/>
    </location>
</feature>
<reference evidence="10" key="1">
    <citation type="journal article" date="2023" name="Comput. Struct. Biotechnol. J.">
        <title>Discovery of a novel marine Bacteroidetes with a rich repertoire of carbohydrate-active enzymes.</title>
        <authorList>
            <person name="Chen B."/>
            <person name="Liu G."/>
            <person name="Chen Q."/>
            <person name="Wang H."/>
            <person name="Liu L."/>
            <person name="Tang K."/>
        </authorList>
    </citation>
    <scope>NUCLEOTIDE SEQUENCE</scope>
    <source>
        <strain evidence="10">TK19036</strain>
    </source>
</reference>
<dbReference type="EC" id="2.7.13.3" evidence="2"/>
<feature type="domain" description="PAS" evidence="8">
    <location>
        <begin position="206"/>
        <end position="276"/>
    </location>
</feature>
<dbReference type="InterPro" id="IPR003594">
    <property type="entry name" value="HATPase_dom"/>
</dbReference>
<feature type="compositionally biased region" description="Low complexity" evidence="6">
    <location>
        <begin position="8"/>
        <end position="29"/>
    </location>
</feature>
<protein>
    <recommendedName>
        <fullName evidence="2">histidine kinase</fullName>
        <ecNumber evidence="2">2.7.13.3</ecNumber>
    </recommendedName>
</protein>
<gene>
    <name evidence="10" type="ORF">K4G66_05070</name>
</gene>
<feature type="domain" description="PAC" evidence="9">
    <location>
        <begin position="279"/>
        <end position="332"/>
    </location>
</feature>
<organism evidence="10">
    <name type="scientific">Roseihalotalea indica</name>
    <dbReference type="NCBI Taxonomy" id="2867963"/>
    <lineage>
        <taxon>Bacteria</taxon>
        <taxon>Pseudomonadati</taxon>
        <taxon>Bacteroidota</taxon>
        <taxon>Cytophagia</taxon>
        <taxon>Cytophagales</taxon>
        <taxon>Catalimonadaceae</taxon>
        <taxon>Roseihalotalea</taxon>
    </lineage>
</organism>
<dbReference type="AlphaFoldDB" id="A0AA49GQF4"/>
<dbReference type="PANTHER" id="PTHR43304:SF1">
    <property type="entry name" value="PAC DOMAIN-CONTAINING PROTEIN"/>
    <property type="match status" value="1"/>
</dbReference>
<dbReference type="FunFam" id="3.30.450.20:FF:000099">
    <property type="entry name" value="Sensory box sensor histidine kinase"/>
    <property type="match status" value="1"/>
</dbReference>
<feature type="domain" description="Histidine kinase" evidence="7">
    <location>
        <begin position="350"/>
        <end position="562"/>
    </location>
</feature>
<dbReference type="Gene3D" id="3.30.565.10">
    <property type="entry name" value="Histidine kinase-like ATPase, C-terminal domain"/>
    <property type="match status" value="1"/>
</dbReference>
<dbReference type="PROSITE" id="PS50112">
    <property type="entry name" value="PAS"/>
    <property type="match status" value="1"/>
</dbReference>
<dbReference type="InterPro" id="IPR036890">
    <property type="entry name" value="HATPase_C_sf"/>
</dbReference>
<feature type="compositionally biased region" description="Basic and acidic residues" evidence="6">
    <location>
        <begin position="30"/>
        <end position="44"/>
    </location>
</feature>
<reference evidence="10" key="2">
    <citation type="journal article" date="2024" name="Antonie Van Leeuwenhoek">
        <title>Roseihalotalea indica gen. nov., sp. nov., a halophilic Bacteroidetes from mesopelagic Southwest Indian Ocean with higher carbohydrate metabolic potential.</title>
        <authorList>
            <person name="Chen B."/>
            <person name="Zhang M."/>
            <person name="Lin D."/>
            <person name="Ye J."/>
            <person name="Tang K."/>
        </authorList>
    </citation>
    <scope>NUCLEOTIDE SEQUENCE</scope>
    <source>
        <strain evidence="10">TK19036</strain>
    </source>
</reference>
<dbReference type="PROSITE" id="PS50109">
    <property type="entry name" value="HIS_KIN"/>
    <property type="match status" value="1"/>
</dbReference>
<dbReference type="PROSITE" id="PS50113">
    <property type="entry name" value="PAC"/>
    <property type="match status" value="1"/>
</dbReference>
<dbReference type="PRINTS" id="PR00344">
    <property type="entry name" value="BCTRLSENSOR"/>
</dbReference>
<dbReference type="InterPro" id="IPR005467">
    <property type="entry name" value="His_kinase_dom"/>
</dbReference>
<dbReference type="InterPro" id="IPR001610">
    <property type="entry name" value="PAC"/>
</dbReference>
<name>A0AA49GQF4_9BACT</name>
<dbReference type="SMART" id="SM00387">
    <property type="entry name" value="HATPase_c"/>
    <property type="match status" value="1"/>
</dbReference>
<keyword evidence="4" id="KW-0808">Transferase</keyword>
<dbReference type="PANTHER" id="PTHR43304">
    <property type="entry name" value="PHYTOCHROME-LIKE PROTEIN CPH1"/>
    <property type="match status" value="1"/>
</dbReference>